<proteinExistence type="predicted"/>
<keyword evidence="2" id="KW-1133">Transmembrane helix</keyword>
<dbReference type="STRING" id="1095778.SAMN04489842_0783"/>
<evidence type="ECO:0000256" key="1">
    <source>
        <dbReference type="SAM" id="MobiDB-lite"/>
    </source>
</evidence>
<dbReference type="EMBL" id="FNLC01000001">
    <property type="protein sequence ID" value="SDQ42138.1"/>
    <property type="molecule type" value="Genomic_DNA"/>
</dbReference>
<feature type="transmembrane region" description="Helical" evidence="2">
    <location>
        <begin position="53"/>
        <end position="70"/>
    </location>
</feature>
<dbReference type="RefSeq" id="WP_090377626.1">
    <property type="nucleotide sequence ID" value="NZ_FNLC01000001.1"/>
</dbReference>
<keyword evidence="2" id="KW-0472">Membrane</keyword>
<evidence type="ECO:0000256" key="2">
    <source>
        <dbReference type="SAM" id="Phobius"/>
    </source>
</evidence>
<evidence type="ECO:0000313" key="4">
    <source>
        <dbReference type="Proteomes" id="UP000198848"/>
    </source>
</evidence>
<feature type="compositionally biased region" description="Low complexity" evidence="1">
    <location>
        <begin position="91"/>
        <end position="104"/>
    </location>
</feature>
<dbReference type="AlphaFoldDB" id="A0A1H1AQU3"/>
<keyword evidence="4" id="KW-1185">Reference proteome</keyword>
<organism evidence="3 4">
    <name type="scientific">Natronobacterium texcoconense</name>
    <dbReference type="NCBI Taxonomy" id="1095778"/>
    <lineage>
        <taxon>Archaea</taxon>
        <taxon>Methanobacteriati</taxon>
        <taxon>Methanobacteriota</taxon>
        <taxon>Stenosarchaea group</taxon>
        <taxon>Halobacteria</taxon>
        <taxon>Halobacteriales</taxon>
        <taxon>Natrialbaceae</taxon>
        <taxon>Natronobacterium</taxon>
    </lineage>
</organism>
<keyword evidence="2" id="KW-0812">Transmembrane</keyword>
<name>A0A1H1AQU3_NATTX</name>
<accession>A0A1H1AQU3</accession>
<feature type="transmembrane region" description="Helical" evidence="2">
    <location>
        <begin position="25"/>
        <end position="47"/>
    </location>
</feature>
<gene>
    <name evidence="3" type="ORF">SAMN04489842_0783</name>
</gene>
<reference evidence="4" key="1">
    <citation type="submission" date="2016-10" db="EMBL/GenBank/DDBJ databases">
        <authorList>
            <person name="Varghese N."/>
            <person name="Submissions S."/>
        </authorList>
    </citation>
    <scope>NUCLEOTIDE SEQUENCE [LARGE SCALE GENOMIC DNA]</scope>
    <source>
        <strain evidence="4">DSM 24767</strain>
    </source>
</reference>
<dbReference type="Proteomes" id="UP000198848">
    <property type="component" value="Unassembled WGS sequence"/>
</dbReference>
<sequence length="110" mass="11769">MEDDRDVTAVRIAVRRELNHFFRRLVSLLLATLGTLVGLAAMVSPFVLGGGEFLFASGFLVATLCSWWFLGATADLDLEELTEELDEPRGSNDSSSSGDVGNSGETTGAE</sequence>
<evidence type="ECO:0000313" key="3">
    <source>
        <dbReference type="EMBL" id="SDQ42138.1"/>
    </source>
</evidence>
<feature type="region of interest" description="Disordered" evidence="1">
    <location>
        <begin position="81"/>
        <end position="110"/>
    </location>
</feature>
<protein>
    <submittedName>
        <fullName evidence="3">Uncharacterized protein</fullName>
    </submittedName>
</protein>